<evidence type="ECO:0000313" key="2">
    <source>
        <dbReference type="EMBL" id="KAG8082858.1"/>
    </source>
</evidence>
<feature type="compositionally biased region" description="Basic and acidic residues" evidence="1">
    <location>
        <begin position="195"/>
        <end position="208"/>
    </location>
</feature>
<feature type="compositionally biased region" description="Polar residues" evidence="1">
    <location>
        <begin position="92"/>
        <end position="104"/>
    </location>
</feature>
<comment type="caution">
    <text evidence="2">The sequence shown here is derived from an EMBL/GenBank/DDBJ whole genome shotgun (WGS) entry which is preliminary data.</text>
</comment>
<dbReference type="GO" id="GO:0003743">
    <property type="term" value="F:translation initiation factor activity"/>
    <property type="evidence" value="ECO:0007669"/>
    <property type="project" value="TreeGrafter"/>
</dbReference>
<feature type="compositionally biased region" description="Low complexity" evidence="1">
    <location>
        <begin position="39"/>
        <end position="49"/>
    </location>
</feature>
<dbReference type="GO" id="GO:0016281">
    <property type="term" value="C:eukaryotic translation initiation factor 4F complex"/>
    <property type="evidence" value="ECO:0007669"/>
    <property type="project" value="TreeGrafter"/>
</dbReference>
<keyword evidence="3" id="KW-1185">Reference proteome</keyword>
<feature type="compositionally biased region" description="Polar residues" evidence="1">
    <location>
        <begin position="69"/>
        <end position="83"/>
    </location>
</feature>
<organism evidence="2 3">
    <name type="scientific">Zizania palustris</name>
    <name type="common">Northern wild rice</name>
    <dbReference type="NCBI Taxonomy" id="103762"/>
    <lineage>
        <taxon>Eukaryota</taxon>
        <taxon>Viridiplantae</taxon>
        <taxon>Streptophyta</taxon>
        <taxon>Embryophyta</taxon>
        <taxon>Tracheophyta</taxon>
        <taxon>Spermatophyta</taxon>
        <taxon>Magnoliopsida</taxon>
        <taxon>Liliopsida</taxon>
        <taxon>Poales</taxon>
        <taxon>Poaceae</taxon>
        <taxon>BOP clade</taxon>
        <taxon>Oryzoideae</taxon>
        <taxon>Oryzeae</taxon>
        <taxon>Zizaniinae</taxon>
        <taxon>Zizania</taxon>
    </lineage>
</organism>
<feature type="compositionally biased region" description="Polar residues" evidence="1">
    <location>
        <begin position="673"/>
        <end position="687"/>
    </location>
</feature>
<accession>A0A8J5SXW0</accession>
<evidence type="ECO:0000256" key="1">
    <source>
        <dbReference type="SAM" id="MobiDB-lite"/>
    </source>
</evidence>
<dbReference type="OrthoDB" id="514777at2759"/>
<feature type="compositionally biased region" description="Low complexity" evidence="1">
    <location>
        <begin position="1165"/>
        <end position="1177"/>
    </location>
</feature>
<protein>
    <submittedName>
        <fullName evidence="2">Uncharacterized protein</fullName>
    </submittedName>
</protein>
<dbReference type="PANTHER" id="PTHR23253:SF35">
    <property type="entry name" value="EUKARYOTIC TRANSLATION INITIATION FACTOR 4G"/>
    <property type="match status" value="1"/>
</dbReference>
<feature type="region of interest" description="Disordered" evidence="1">
    <location>
        <begin position="189"/>
        <end position="208"/>
    </location>
</feature>
<feature type="compositionally biased region" description="Low complexity" evidence="1">
    <location>
        <begin position="256"/>
        <end position="266"/>
    </location>
</feature>
<dbReference type="Proteomes" id="UP000729402">
    <property type="component" value="Unassembled WGS sequence"/>
</dbReference>
<feature type="region of interest" description="Disordered" evidence="1">
    <location>
        <begin position="665"/>
        <end position="687"/>
    </location>
</feature>
<feature type="compositionally biased region" description="Basic and acidic residues" evidence="1">
    <location>
        <begin position="947"/>
        <end position="957"/>
    </location>
</feature>
<feature type="region of interest" description="Disordered" evidence="1">
    <location>
        <begin position="940"/>
        <end position="964"/>
    </location>
</feature>
<proteinExistence type="predicted"/>
<feature type="region of interest" description="Disordered" evidence="1">
    <location>
        <begin position="1110"/>
        <end position="1180"/>
    </location>
</feature>
<feature type="region of interest" description="Disordered" evidence="1">
    <location>
        <begin position="246"/>
        <end position="288"/>
    </location>
</feature>
<evidence type="ECO:0000313" key="3">
    <source>
        <dbReference type="Proteomes" id="UP000729402"/>
    </source>
</evidence>
<feature type="region of interest" description="Disordered" evidence="1">
    <location>
        <begin position="1"/>
        <end position="123"/>
    </location>
</feature>
<dbReference type="GO" id="GO:0003729">
    <property type="term" value="F:mRNA binding"/>
    <property type="evidence" value="ECO:0007669"/>
    <property type="project" value="TreeGrafter"/>
</dbReference>
<reference evidence="2" key="2">
    <citation type="submission" date="2021-02" db="EMBL/GenBank/DDBJ databases">
        <authorList>
            <person name="Kimball J.A."/>
            <person name="Haas M.W."/>
            <person name="Macchietto M."/>
            <person name="Kono T."/>
            <person name="Duquette J."/>
            <person name="Shao M."/>
        </authorList>
    </citation>
    <scope>NUCLEOTIDE SEQUENCE</scope>
    <source>
        <tissue evidence="2">Fresh leaf tissue</tissue>
    </source>
</reference>
<sequence>MYRSQFSSDRSNDHTTVACRPGRSGGTHHWVVSGGRGGSASSATRPRSPCNQSRRPGRVQQYRPRSPASAVSQGNAISYTPSGTAAAAVHTQPASQGSTPSNVPDKSDAMNLESAQGERAADSSIPTEGLFLRFFNSYRRSLLVPYCIVVTTSKLAFLKTGCSSAALTLQFGTLSPGVINKQCTPCTTSPPVDLDGQKHEKEQQKQEATDDLIIGGQTDSINKCDNVYATVLSNICVEPELELPETPECNSSKVLPQSTSSPTRQQSEIEETTKDATNANQSDTSHKYPVTKPKISVQIPASYTPNVAPPSFMLPVHGKPLPVAYQQKPPQVPIEFRGLGVQMQSVGSVPMGNAPHVQPLFVHGAPPRAFQQQAVIQQGQGLGCTHPASHHLPQFGNMRIIKDLSQQQARSCNEQKRIVKITHPETHEELMLDRYVHSYGYMDIPVPGQIPLPGMNQLPQTVQTFSPFHKVYPLQQNIYNSTPFYLHKSNTVPFESRQISSKMQPARYSFDPTNSNRPIVPIKSPTPNPWLNVRSRPPTHSHASEVSSSKVILSSTLSAPGQGAQKLPTVFFAGKNEISSQTSTLCMTETPAVLRYSGESALPSQQRVHKNGLDISLEPEKVASEGNLKVPATTSGMSPTAVSAQQTQVVPAIAGHVTSVVKSKSAEIEKSPLSATASSSDAKSEPSNIVSLQSEAFEGTETSSENVHAILTEASLGYNNIDGTPLVARNSKCDGKSILGKPPLTHTQETLAPKCSTSRTITEGLSKANPIYSLEETSKTSSSVPLHIRDVAREEHIVNVEVKCSRTKEEQVNMNMASACGSENATDGNKLVKLHAHSESGDSLYPLVSIRDLPSSYKNKQCTSDTQTGVCEPENELNDSTLDSEMMLNNIAFINSTSSERKLMQENVDLEISNNCSAAASPPMALTKKTRLNFKDKTAYGRRKKRQEMFPKSDGQKCFDLSNASGSLNENPVSSSAQEDVQSSSTVDIDENCTLYADDTLTASSNVSQKPTDLLNSEDATDISTQRLGARGCKHTNTAIEVSKDKYECNHKKLYSRDFLLAFAPNCVNLPEGFKIGFDIADAIMSILVGDPYIVHTELHSNHARIKDRVSTTSRVNRHMASKSDEDKWRKHYLSPIPGRDTLPDTSGRPAFSSRDATQLAGHGSSRSLSQNHSSSSQYTGEILSRAMKEVVSQRSVSHGSVDERWQHRTNVQGISSASQISIPVMHKAEKKYEIGKVSDEEEAKQRQLKAILNKLTPQNFEKLFEQVKDLNIDNIVTLTGVISQIFDKALMEPTFVRCMPVFVLVWLVNYQILLRIMRKSPSRDYF</sequence>
<reference evidence="2" key="1">
    <citation type="journal article" date="2021" name="bioRxiv">
        <title>Whole Genome Assembly and Annotation of Northern Wild Rice, Zizania palustris L., Supports a Whole Genome Duplication in the Zizania Genus.</title>
        <authorList>
            <person name="Haas M."/>
            <person name="Kono T."/>
            <person name="Macchietto M."/>
            <person name="Millas R."/>
            <person name="McGilp L."/>
            <person name="Shao M."/>
            <person name="Duquette J."/>
            <person name="Hirsch C.N."/>
            <person name="Kimball J."/>
        </authorList>
    </citation>
    <scope>NUCLEOTIDE SEQUENCE</scope>
    <source>
        <tissue evidence="2">Fresh leaf tissue</tissue>
    </source>
</reference>
<name>A0A8J5SXW0_ZIZPA</name>
<dbReference type="EMBL" id="JAAALK010000086">
    <property type="protein sequence ID" value="KAG8082858.1"/>
    <property type="molecule type" value="Genomic_DNA"/>
</dbReference>
<gene>
    <name evidence="2" type="ORF">GUJ93_ZPchr0014g46659</name>
</gene>
<dbReference type="PANTHER" id="PTHR23253">
    <property type="entry name" value="EUKARYOTIC TRANSLATION INITIATION FACTOR 4 GAMMA"/>
    <property type="match status" value="1"/>
</dbReference>